<dbReference type="AlphaFoldDB" id="A0A2Y9BA93"/>
<protein>
    <submittedName>
        <fullName evidence="2">Uncharacterized protein</fullName>
    </submittedName>
</protein>
<reference evidence="1 3" key="2">
    <citation type="submission" date="2018-03" db="EMBL/GenBank/DDBJ databases">
        <title>Genomic Encyclopedia of Archaeal and Bacterial Type Strains, Phase II (KMG-II): from individual species to whole genera.</title>
        <authorList>
            <person name="Goeker M."/>
        </authorList>
    </citation>
    <scope>NUCLEOTIDE SEQUENCE [LARGE SCALE GENOMIC DNA]</scope>
    <source>
        <strain evidence="1 3">DSM 25227</strain>
    </source>
</reference>
<evidence type="ECO:0000313" key="4">
    <source>
        <dbReference type="Proteomes" id="UP000251571"/>
    </source>
</evidence>
<keyword evidence="3" id="KW-1185">Reference proteome</keyword>
<dbReference type="EMBL" id="QGDJ01000029">
    <property type="protein sequence ID" value="PWJ09793.1"/>
    <property type="molecule type" value="Genomic_DNA"/>
</dbReference>
<evidence type="ECO:0000313" key="3">
    <source>
        <dbReference type="Proteomes" id="UP000245839"/>
    </source>
</evidence>
<gene>
    <name evidence="1" type="ORF">BCF38_12912</name>
    <name evidence="2" type="ORF">SAMN05421539_12912</name>
</gene>
<accession>A0A2Y9BA93</accession>
<evidence type="ECO:0000313" key="2">
    <source>
        <dbReference type="EMBL" id="SSA51947.1"/>
    </source>
</evidence>
<organism evidence="2 4">
    <name type="scientific">Jannaschia seohaensis</name>
    <dbReference type="NCBI Taxonomy" id="475081"/>
    <lineage>
        <taxon>Bacteria</taxon>
        <taxon>Pseudomonadati</taxon>
        <taxon>Pseudomonadota</taxon>
        <taxon>Alphaproteobacteria</taxon>
        <taxon>Rhodobacterales</taxon>
        <taxon>Roseobacteraceae</taxon>
        <taxon>Jannaschia</taxon>
    </lineage>
</organism>
<reference evidence="2 4" key="1">
    <citation type="submission" date="2016-10" db="EMBL/GenBank/DDBJ databases">
        <authorList>
            <person name="Cai Z."/>
        </authorList>
    </citation>
    <scope>NUCLEOTIDE SEQUENCE [LARGE SCALE GENOMIC DNA]</scope>
    <source>
        <strain evidence="2 4">DSM 25227</strain>
    </source>
</reference>
<sequence>MGDLSSFGTGIGQTEPVAQDRLRVAYAEGVGIPHNVAEPAR</sequence>
<proteinExistence type="predicted"/>
<name>A0A2Y9BA93_9RHOB</name>
<dbReference type="Proteomes" id="UP000251571">
    <property type="component" value="Unassembled WGS sequence"/>
</dbReference>
<dbReference type="EMBL" id="UETC01000029">
    <property type="protein sequence ID" value="SSA51947.1"/>
    <property type="molecule type" value="Genomic_DNA"/>
</dbReference>
<dbReference type="Proteomes" id="UP000245839">
    <property type="component" value="Unassembled WGS sequence"/>
</dbReference>
<evidence type="ECO:0000313" key="1">
    <source>
        <dbReference type="EMBL" id="PWJ09793.1"/>
    </source>
</evidence>